<feature type="domain" description="Nudix hydrolase" evidence="1">
    <location>
        <begin position="2"/>
        <end position="109"/>
    </location>
</feature>
<reference evidence="3" key="1">
    <citation type="submission" date="2017-09" db="EMBL/GenBank/DDBJ databases">
        <title>Depth-based differentiation of microbial function through sediment-hosted aquifers and enrichment of novel symbionts in the deep terrestrial subsurface.</title>
        <authorList>
            <person name="Probst A.J."/>
            <person name="Ladd B."/>
            <person name="Jarett J.K."/>
            <person name="Geller-Mcgrath D.E."/>
            <person name="Sieber C.M.K."/>
            <person name="Emerson J.B."/>
            <person name="Anantharaman K."/>
            <person name="Thomas B.C."/>
            <person name="Malmstrom R."/>
            <person name="Stieglmeier M."/>
            <person name="Klingl A."/>
            <person name="Woyke T."/>
            <person name="Ryan C.M."/>
            <person name="Banfield J.F."/>
        </authorList>
    </citation>
    <scope>NUCLEOTIDE SEQUENCE [LARGE SCALE GENOMIC DNA]</scope>
</reference>
<dbReference type="Gene3D" id="3.90.79.10">
    <property type="entry name" value="Nucleoside Triphosphate Pyrophosphohydrolase"/>
    <property type="match status" value="1"/>
</dbReference>
<evidence type="ECO:0000313" key="2">
    <source>
        <dbReference type="EMBL" id="PJA46005.1"/>
    </source>
</evidence>
<keyword evidence="2" id="KW-0378">Hydrolase</keyword>
<name>A0A2M7XDT1_9BACT</name>
<comment type="caution">
    <text evidence="2">The sequence shown here is derived from an EMBL/GenBank/DDBJ whole genome shotgun (WGS) entry which is preliminary data.</text>
</comment>
<protein>
    <submittedName>
        <fullName evidence="2">RNA pyrophosphohydrolase</fullName>
    </submittedName>
</protein>
<accession>A0A2M7XDT1</accession>
<dbReference type="InterPro" id="IPR000086">
    <property type="entry name" value="NUDIX_hydrolase_dom"/>
</dbReference>
<evidence type="ECO:0000313" key="3">
    <source>
        <dbReference type="Proteomes" id="UP000231263"/>
    </source>
</evidence>
<dbReference type="Proteomes" id="UP000231263">
    <property type="component" value="Unassembled WGS sequence"/>
</dbReference>
<organism evidence="2 3">
    <name type="scientific">Candidatus Uhrbacteria bacterium CG_4_9_14_3_um_filter_41_35</name>
    <dbReference type="NCBI Taxonomy" id="1975034"/>
    <lineage>
        <taxon>Bacteria</taxon>
        <taxon>Candidatus Uhriibacteriota</taxon>
    </lineage>
</organism>
<dbReference type="EMBL" id="PFWT01000019">
    <property type="protein sequence ID" value="PJA46005.1"/>
    <property type="molecule type" value="Genomic_DNA"/>
</dbReference>
<dbReference type="InterPro" id="IPR015797">
    <property type="entry name" value="NUDIX_hydrolase-like_dom_sf"/>
</dbReference>
<dbReference type="SUPFAM" id="SSF55811">
    <property type="entry name" value="Nudix"/>
    <property type="match status" value="1"/>
</dbReference>
<sequence length="123" mass="14171">MGRVLLHRRSAMCRDEHHLWDSGAGQLELHEGFEAAVRRGVKEKYCCQALRIDYASTANVLRKHEGVRSHWVAIVFAVLVDPTKVRIGEPDKMDALDWFLSQAFPEHLHSKFAQHYNSVKHLL</sequence>
<evidence type="ECO:0000259" key="1">
    <source>
        <dbReference type="Pfam" id="PF00293"/>
    </source>
</evidence>
<dbReference type="AlphaFoldDB" id="A0A2M7XDT1"/>
<dbReference type="Pfam" id="PF00293">
    <property type="entry name" value="NUDIX"/>
    <property type="match status" value="1"/>
</dbReference>
<dbReference type="GO" id="GO:0016787">
    <property type="term" value="F:hydrolase activity"/>
    <property type="evidence" value="ECO:0007669"/>
    <property type="project" value="UniProtKB-KW"/>
</dbReference>
<gene>
    <name evidence="2" type="ORF">CO173_03975</name>
</gene>
<proteinExistence type="predicted"/>